<protein>
    <submittedName>
        <fullName evidence="8">DMT family transporter</fullName>
    </submittedName>
</protein>
<name>A0ABR6XPF1_9BURK</name>
<evidence type="ECO:0000256" key="1">
    <source>
        <dbReference type="ARBA" id="ARBA00004651"/>
    </source>
</evidence>
<keyword evidence="9" id="KW-1185">Reference proteome</keyword>
<comment type="subcellular location">
    <subcellularLocation>
        <location evidence="1">Cell membrane</location>
        <topology evidence="1">Multi-pass membrane protein</topology>
    </subcellularLocation>
</comment>
<evidence type="ECO:0000256" key="5">
    <source>
        <dbReference type="ARBA" id="ARBA00023136"/>
    </source>
</evidence>
<dbReference type="InterPro" id="IPR050638">
    <property type="entry name" value="AA-Vitamin_Transporters"/>
</dbReference>
<feature type="transmembrane region" description="Helical" evidence="6">
    <location>
        <begin position="71"/>
        <end position="91"/>
    </location>
</feature>
<dbReference type="RefSeq" id="WP_186890507.1">
    <property type="nucleotide sequence ID" value="NZ_JACOFU010000002.1"/>
</dbReference>
<dbReference type="EMBL" id="JACOFU010000002">
    <property type="protein sequence ID" value="MBC3831390.1"/>
    <property type="molecule type" value="Genomic_DNA"/>
</dbReference>
<reference evidence="8 9" key="1">
    <citation type="submission" date="2020-08" db="EMBL/GenBank/DDBJ databases">
        <title>Novel species isolated from subtropical streams in China.</title>
        <authorList>
            <person name="Lu H."/>
        </authorList>
    </citation>
    <scope>NUCLEOTIDE SEQUENCE [LARGE SCALE GENOMIC DNA]</scope>
    <source>
        <strain evidence="8 9">KCTC 52442</strain>
    </source>
</reference>
<accession>A0ABR6XPF1</accession>
<keyword evidence="3 6" id="KW-0812">Transmembrane</keyword>
<feature type="transmembrane region" description="Helical" evidence="6">
    <location>
        <begin position="97"/>
        <end position="120"/>
    </location>
</feature>
<evidence type="ECO:0000313" key="9">
    <source>
        <dbReference type="Proteomes" id="UP000643610"/>
    </source>
</evidence>
<dbReference type="Pfam" id="PF00892">
    <property type="entry name" value="EamA"/>
    <property type="match status" value="2"/>
</dbReference>
<dbReference type="Proteomes" id="UP000643610">
    <property type="component" value="Unassembled WGS sequence"/>
</dbReference>
<evidence type="ECO:0000259" key="7">
    <source>
        <dbReference type="Pfam" id="PF00892"/>
    </source>
</evidence>
<feature type="transmembrane region" description="Helical" evidence="6">
    <location>
        <begin position="254"/>
        <end position="274"/>
    </location>
</feature>
<dbReference type="PANTHER" id="PTHR32322">
    <property type="entry name" value="INNER MEMBRANE TRANSPORTER"/>
    <property type="match status" value="1"/>
</dbReference>
<feature type="transmembrane region" description="Helical" evidence="6">
    <location>
        <begin position="220"/>
        <end position="242"/>
    </location>
</feature>
<sequence length="310" mass="33980">MRPALSLSTIALLTIPPMLWAGNAIIGRLIYQAIPPTTLNFLRWALAFLFLLPLAYPIFKSGSGLWRDAKFYLLLGLLGIGLYNALQYLALQSSTPINVTLVASGMPVWMLLIGATFFGATINKKQIAGALLSVLGVVLVLSRGSLQQLLAFQLVPGDLLMIAATIAWSFYSWLLNDKTRQTDMRKHWAYFLLAQISYGLIWSALFAATEWALIDYHINWSWTLIAAICFVAIGPAIIAFHCWGAGVQLAGPNVAGFFVNLTPLFTALLSSAILGELPHWYHILAFALIVAGIVISSRQQNKSSLQSTLK</sequence>
<feature type="transmembrane region" description="Helical" evidence="6">
    <location>
        <begin position="280"/>
        <end position="297"/>
    </location>
</feature>
<keyword evidence="2" id="KW-1003">Cell membrane</keyword>
<proteinExistence type="predicted"/>
<comment type="caution">
    <text evidence="8">The sequence shown here is derived from an EMBL/GenBank/DDBJ whole genome shotgun (WGS) entry which is preliminary data.</text>
</comment>
<feature type="transmembrane region" description="Helical" evidence="6">
    <location>
        <begin position="188"/>
        <end position="208"/>
    </location>
</feature>
<feature type="domain" description="EamA" evidence="7">
    <location>
        <begin position="156"/>
        <end position="297"/>
    </location>
</feature>
<keyword evidence="5 6" id="KW-0472">Membrane</keyword>
<organism evidence="8 9">
    <name type="scientific">Undibacterium amnicola</name>
    <dbReference type="NCBI Taxonomy" id="1834038"/>
    <lineage>
        <taxon>Bacteria</taxon>
        <taxon>Pseudomonadati</taxon>
        <taxon>Pseudomonadota</taxon>
        <taxon>Betaproteobacteria</taxon>
        <taxon>Burkholderiales</taxon>
        <taxon>Oxalobacteraceae</taxon>
        <taxon>Undibacterium</taxon>
    </lineage>
</organism>
<dbReference type="InterPro" id="IPR037185">
    <property type="entry name" value="EmrE-like"/>
</dbReference>
<gene>
    <name evidence="8" type="ORF">H8K33_07705</name>
</gene>
<keyword evidence="4 6" id="KW-1133">Transmembrane helix</keyword>
<feature type="domain" description="EamA" evidence="7">
    <location>
        <begin position="10"/>
        <end position="141"/>
    </location>
</feature>
<feature type="transmembrane region" description="Helical" evidence="6">
    <location>
        <begin position="158"/>
        <end position="176"/>
    </location>
</feature>
<feature type="transmembrane region" description="Helical" evidence="6">
    <location>
        <begin position="41"/>
        <end position="59"/>
    </location>
</feature>
<feature type="transmembrane region" description="Helical" evidence="6">
    <location>
        <begin position="127"/>
        <end position="146"/>
    </location>
</feature>
<dbReference type="InterPro" id="IPR000620">
    <property type="entry name" value="EamA_dom"/>
</dbReference>
<evidence type="ECO:0000256" key="4">
    <source>
        <dbReference type="ARBA" id="ARBA00022989"/>
    </source>
</evidence>
<evidence type="ECO:0000256" key="6">
    <source>
        <dbReference type="SAM" id="Phobius"/>
    </source>
</evidence>
<evidence type="ECO:0000313" key="8">
    <source>
        <dbReference type="EMBL" id="MBC3831390.1"/>
    </source>
</evidence>
<evidence type="ECO:0000256" key="3">
    <source>
        <dbReference type="ARBA" id="ARBA00022692"/>
    </source>
</evidence>
<dbReference type="SUPFAM" id="SSF103481">
    <property type="entry name" value="Multidrug resistance efflux transporter EmrE"/>
    <property type="match status" value="2"/>
</dbReference>
<evidence type="ECO:0000256" key="2">
    <source>
        <dbReference type="ARBA" id="ARBA00022475"/>
    </source>
</evidence>
<dbReference type="PANTHER" id="PTHR32322:SF18">
    <property type="entry name" value="S-ADENOSYLMETHIONINE_S-ADENOSYLHOMOCYSTEINE TRANSPORTER"/>
    <property type="match status" value="1"/>
</dbReference>